<dbReference type="PANTHER" id="PTHR13174:SF3">
    <property type="entry name" value="D-GLUCURONYL C5-EPIMERASE"/>
    <property type="match status" value="1"/>
</dbReference>
<evidence type="ECO:0000256" key="9">
    <source>
        <dbReference type="ARBA" id="ARBA00022989"/>
    </source>
</evidence>
<keyword evidence="16" id="KW-1185">Reference proteome</keyword>
<keyword evidence="9" id="KW-1133">Transmembrane helix</keyword>
<evidence type="ECO:0000256" key="10">
    <source>
        <dbReference type="ARBA" id="ARBA00023136"/>
    </source>
</evidence>
<comment type="pathway">
    <text evidence="4">Glycan metabolism; heparan sulfate biosynthesis.</text>
</comment>
<dbReference type="InterPro" id="IPR059154">
    <property type="entry name" value="Glce_b_sandwich"/>
</dbReference>
<evidence type="ECO:0000313" key="15">
    <source>
        <dbReference type="EMBL" id="CAK8692518.1"/>
    </source>
</evidence>
<evidence type="ECO:0000256" key="4">
    <source>
        <dbReference type="ARBA" id="ARBA00005093"/>
    </source>
</evidence>
<keyword evidence="7" id="KW-0812">Transmembrane</keyword>
<evidence type="ECO:0000256" key="11">
    <source>
        <dbReference type="ARBA" id="ARBA00023235"/>
    </source>
</evidence>
<evidence type="ECO:0000256" key="12">
    <source>
        <dbReference type="ARBA" id="ARBA00037847"/>
    </source>
</evidence>
<evidence type="ECO:0000256" key="8">
    <source>
        <dbReference type="ARBA" id="ARBA00022968"/>
    </source>
</evidence>
<evidence type="ECO:0000256" key="1">
    <source>
        <dbReference type="ARBA" id="ARBA00000434"/>
    </source>
</evidence>
<dbReference type="EC" id="5.1.3.17" evidence="6"/>
<dbReference type="InterPro" id="IPR039721">
    <property type="entry name" value="C5-epimerase"/>
</dbReference>
<evidence type="ECO:0000256" key="6">
    <source>
        <dbReference type="ARBA" id="ARBA00012087"/>
    </source>
</evidence>
<evidence type="ECO:0000256" key="3">
    <source>
        <dbReference type="ARBA" id="ARBA00004841"/>
    </source>
</evidence>
<comment type="pathway">
    <text evidence="3">Glycan metabolism; heparin biosynthesis.</text>
</comment>
<evidence type="ECO:0000259" key="14">
    <source>
        <dbReference type="Pfam" id="PF21174"/>
    </source>
</evidence>
<name>A0ABP0GMB4_CLALP</name>
<keyword evidence="8" id="KW-0735">Signal-anchor</keyword>
<reference evidence="15 16" key="1">
    <citation type="submission" date="2024-02" db="EMBL/GenBank/DDBJ databases">
        <authorList>
            <person name="Daric V."/>
            <person name="Darras S."/>
        </authorList>
    </citation>
    <scope>NUCLEOTIDE SEQUENCE [LARGE SCALE GENOMIC DNA]</scope>
</reference>
<feature type="domain" description="D-glucuronyl C5-epimerase C-terminal" evidence="13">
    <location>
        <begin position="408"/>
        <end position="623"/>
    </location>
</feature>
<sequence>MLWQTLRYLRSLFAFKKYAILAALILILLVLLLIQKDDSVVECDTNIRSLYDIPPEVQEQLKKQWLSEQNQLNPQKVLPDEPPNQDANPPPVAPLECLINDDYPVQCLKTTDKDEIVYMPFSFIEKYFEVYGAMKHYDGYDRFEFSHSYGKVINELPTPYTYHGMLMSFDTYNVEVRDRVKCVSGIEGVPLSSQWGKHGYFYGIQICQYGLSHYCKNLVQKLPQETVYEDADTIQPVWKQSNKQCITQYVDDPLIRNKVVKFTTPDSIPLGSGLTLHIGNTVERVLSFDIRFVGNGSISVMVDTNDKAKQYTIHYITNNLLLDFDHRSNIFYGIGATQSWRHIARDLVTDLRKGIGLSSTKKKKVKTSITKVTCLIVRGSGFIDNITVSTSQHMSQFQAASDWIVKNQDPESGGWKNDIERVLPGYDPIPPGWLSAMGQGQALSLLSRAYYVYKNESYLKTLALGLLPFTLPSNKGGVQAMFMGKYVWYEEYPTSPSSFVLNGFIYSLIGLYDFKSLLEDQFGMGSENLPADTVTQSERLGVNLPKVYSQASKLFQDGMTSLKAMLPLYDGGTRTFYDLRHFILKIQPKIARWDYHVTHLDQLALMSSISDDPIFQQVFQRWKGYTVGKPSQHN</sequence>
<evidence type="ECO:0000256" key="5">
    <source>
        <dbReference type="ARBA" id="ARBA00005584"/>
    </source>
</evidence>
<evidence type="ECO:0000256" key="7">
    <source>
        <dbReference type="ARBA" id="ARBA00022692"/>
    </source>
</evidence>
<evidence type="ECO:0000259" key="13">
    <source>
        <dbReference type="Pfam" id="PF06662"/>
    </source>
</evidence>
<comment type="subcellular location">
    <subcellularLocation>
        <location evidence="12">Endomembrane system</location>
        <topology evidence="12">Single-pass membrane protein</topology>
    </subcellularLocation>
    <subcellularLocation>
        <location evidence="2">Membrane</location>
        <topology evidence="2">Single-pass type II membrane protein</topology>
    </subcellularLocation>
</comment>
<accession>A0ABP0GMB4</accession>
<dbReference type="Pfam" id="PF06662">
    <property type="entry name" value="C5-epim_C"/>
    <property type="match status" value="1"/>
</dbReference>
<dbReference type="Pfam" id="PF21174">
    <property type="entry name" value="Glce_b_sandwich"/>
    <property type="match status" value="1"/>
</dbReference>
<feature type="domain" description="D-glucuronyl C5-epimerase beta-sandwich" evidence="14">
    <location>
        <begin position="257"/>
        <end position="380"/>
    </location>
</feature>
<organism evidence="15 16">
    <name type="scientific">Clavelina lepadiformis</name>
    <name type="common">Light-bulb sea squirt</name>
    <name type="synonym">Ascidia lepadiformis</name>
    <dbReference type="NCBI Taxonomy" id="159417"/>
    <lineage>
        <taxon>Eukaryota</taxon>
        <taxon>Metazoa</taxon>
        <taxon>Chordata</taxon>
        <taxon>Tunicata</taxon>
        <taxon>Ascidiacea</taxon>
        <taxon>Aplousobranchia</taxon>
        <taxon>Clavelinidae</taxon>
        <taxon>Clavelina</taxon>
    </lineage>
</organism>
<dbReference type="InterPro" id="IPR010598">
    <property type="entry name" value="C5-epim_C"/>
</dbReference>
<keyword evidence="10" id="KW-0472">Membrane</keyword>
<dbReference type="EMBL" id="CAWYQH010000130">
    <property type="protein sequence ID" value="CAK8692518.1"/>
    <property type="molecule type" value="Genomic_DNA"/>
</dbReference>
<evidence type="ECO:0000313" key="16">
    <source>
        <dbReference type="Proteomes" id="UP001642483"/>
    </source>
</evidence>
<dbReference type="PANTHER" id="PTHR13174">
    <property type="entry name" value="D-GLUCURONYL C5-EPIMERASE"/>
    <property type="match status" value="1"/>
</dbReference>
<gene>
    <name evidence="15" type="ORF">CVLEPA_LOCUS25782</name>
</gene>
<proteinExistence type="inferred from homology"/>
<comment type="similarity">
    <text evidence="5">Belongs to the D-glucuronyl C5-epimerase family.</text>
</comment>
<dbReference type="Proteomes" id="UP001642483">
    <property type="component" value="Unassembled WGS sequence"/>
</dbReference>
<protein>
    <recommendedName>
        <fullName evidence="6">heparosan-N-sulfate-glucuronate 5-epimerase</fullName>
        <ecNumber evidence="6">5.1.3.17</ecNumber>
    </recommendedName>
</protein>
<comment type="caution">
    <text evidence="15">The sequence shown here is derived from an EMBL/GenBank/DDBJ whole genome shotgun (WGS) entry which is preliminary data.</text>
</comment>
<keyword evidence="11" id="KW-0413">Isomerase</keyword>
<comment type="catalytic activity">
    <reaction evidence="1">
        <text>[heparosan-N-sulfate](n) = [heparan-N-sulfate](n)</text>
        <dbReference type="Rhea" id="RHEA:20197"/>
        <dbReference type="Rhea" id="RHEA-COMP:9556"/>
        <dbReference type="Rhea" id="RHEA-COMP:9557"/>
        <dbReference type="ChEBI" id="CHEBI:58041"/>
        <dbReference type="ChEBI" id="CHEBI:58287"/>
        <dbReference type="EC" id="5.1.3.17"/>
    </reaction>
</comment>
<evidence type="ECO:0000256" key="2">
    <source>
        <dbReference type="ARBA" id="ARBA00004606"/>
    </source>
</evidence>